<dbReference type="Gene3D" id="1.20.58.1930">
    <property type="match status" value="1"/>
</dbReference>
<dbReference type="SUPFAM" id="SSF140924">
    <property type="entry name" value="Duffy binding domain-like"/>
    <property type="match status" value="1"/>
</dbReference>
<evidence type="ECO:0000313" key="4">
    <source>
        <dbReference type="EMBL" id="ETW33228.1"/>
    </source>
</evidence>
<dbReference type="AlphaFoldDB" id="A0A024VY29"/>
<dbReference type="FunFam" id="1.20.58.1930:FF:000001">
    <property type="entry name" value="Erythrocyte membrane protein 1, PfEMP1"/>
    <property type="match status" value="1"/>
</dbReference>
<accession>A0A024VY29</accession>
<evidence type="ECO:0000259" key="3">
    <source>
        <dbReference type="Pfam" id="PF18562"/>
    </source>
</evidence>
<reference evidence="4 5" key="1">
    <citation type="submission" date="2013-02" db="EMBL/GenBank/DDBJ databases">
        <title>The Genome Annotation of Plasmodium falciparum Tanzania (2000708).</title>
        <authorList>
            <consortium name="The Broad Institute Genome Sequencing Platform"/>
            <consortium name="The Broad Institute Genome Sequencing Center for Infectious Disease"/>
            <person name="Neafsey D."/>
            <person name="Hoffman S."/>
            <person name="Volkman S."/>
            <person name="Rosenthal P."/>
            <person name="Walker B."/>
            <person name="Young S.K."/>
            <person name="Zeng Q."/>
            <person name="Gargeya S."/>
            <person name="Fitzgerald M."/>
            <person name="Haas B."/>
            <person name="Abouelleil A."/>
            <person name="Allen A.W."/>
            <person name="Alvarado L."/>
            <person name="Arachchi H.M."/>
            <person name="Berlin A.M."/>
            <person name="Chapman S.B."/>
            <person name="Gainer-Dewar J."/>
            <person name="Goldberg J."/>
            <person name="Griggs A."/>
            <person name="Gujja S."/>
            <person name="Hansen M."/>
            <person name="Howarth C."/>
            <person name="Imamovic A."/>
            <person name="Ireland A."/>
            <person name="Larimer J."/>
            <person name="McCowan C."/>
            <person name="Murphy C."/>
            <person name="Pearson M."/>
            <person name="Poon T.W."/>
            <person name="Priest M."/>
            <person name="Roberts A."/>
            <person name="Saif S."/>
            <person name="Shea T."/>
            <person name="Sisk P."/>
            <person name="Sykes S."/>
            <person name="Wortman J."/>
            <person name="Nusbaum C."/>
            <person name="Birren B."/>
        </authorList>
    </citation>
    <scope>NUCLEOTIDE SEQUENCE [LARGE SCALE GENOMIC DNA]</scope>
    <source>
        <strain evidence="5">Tanzania (2000708)</strain>
    </source>
</reference>
<feature type="domain" description="Duffy-binding-like" evidence="2">
    <location>
        <begin position="171"/>
        <end position="312"/>
    </location>
</feature>
<dbReference type="Pfam" id="PF18562">
    <property type="entry name" value="CIDR1_gamma"/>
    <property type="match status" value="1"/>
</dbReference>
<dbReference type="EMBL" id="KI926797">
    <property type="protein sequence ID" value="ETW33228.1"/>
    <property type="molecule type" value="Genomic_DNA"/>
</dbReference>
<evidence type="ECO:0000256" key="1">
    <source>
        <dbReference type="SAM" id="MobiDB-lite"/>
    </source>
</evidence>
<name>A0A024VY29_PLAFA</name>
<gene>
    <name evidence="4" type="ORF">PFTANZ_06053</name>
</gene>
<protein>
    <recommendedName>
        <fullName evidence="6">Duffy-binding-like domain-containing protein</fullName>
    </recommendedName>
</protein>
<dbReference type="InterPro" id="IPR004258">
    <property type="entry name" value="DBL"/>
</dbReference>
<feature type="compositionally biased region" description="Polar residues" evidence="1">
    <location>
        <begin position="314"/>
        <end position="327"/>
    </location>
</feature>
<feature type="region of interest" description="Disordered" evidence="1">
    <location>
        <begin position="309"/>
        <end position="348"/>
    </location>
</feature>
<dbReference type="Pfam" id="PF03011">
    <property type="entry name" value="PFEMP"/>
    <property type="match status" value="1"/>
</dbReference>
<evidence type="ECO:0008006" key="6">
    <source>
        <dbReference type="Google" id="ProtNLM"/>
    </source>
</evidence>
<proteinExistence type="predicted"/>
<dbReference type="InterPro" id="IPR041480">
    <property type="entry name" value="CIDR1_gamma"/>
</dbReference>
<reference evidence="4 5" key="2">
    <citation type="submission" date="2013-02" db="EMBL/GenBank/DDBJ databases">
        <title>The Genome Sequence of Plasmodium falciparum Tanzania (2000708).</title>
        <authorList>
            <consortium name="The Broad Institute Genome Sequencing Platform"/>
            <consortium name="The Broad Institute Genome Sequencing Center for Infectious Disease"/>
            <person name="Neafsey D."/>
            <person name="Cheeseman I."/>
            <person name="Volkman S."/>
            <person name="Adams J."/>
            <person name="Walker B."/>
            <person name="Young S.K."/>
            <person name="Zeng Q."/>
            <person name="Gargeya S."/>
            <person name="Fitzgerald M."/>
            <person name="Haas B."/>
            <person name="Abouelleil A."/>
            <person name="Alvarado L."/>
            <person name="Arachchi H.M."/>
            <person name="Berlin A.M."/>
            <person name="Chapman S.B."/>
            <person name="Dewar J."/>
            <person name="Goldberg J."/>
            <person name="Griggs A."/>
            <person name="Gujja S."/>
            <person name="Hansen M."/>
            <person name="Howarth C."/>
            <person name="Imamovic A."/>
            <person name="Larimer J."/>
            <person name="McCowan C."/>
            <person name="Murphy C."/>
            <person name="Neiman D."/>
            <person name="Pearson M."/>
            <person name="Priest M."/>
            <person name="Roberts A."/>
            <person name="Saif S."/>
            <person name="Shea T."/>
            <person name="Sisk P."/>
            <person name="Sykes S."/>
            <person name="Wortman J."/>
            <person name="Nusbaum C."/>
            <person name="Birren B."/>
        </authorList>
    </citation>
    <scope>NUCLEOTIDE SEQUENCE [LARGE SCALE GENOMIC DNA]</scope>
    <source>
        <strain evidence="5">Tanzania (2000708)</strain>
    </source>
</reference>
<evidence type="ECO:0000313" key="5">
    <source>
        <dbReference type="Proteomes" id="UP000030708"/>
    </source>
</evidence>
<feature type="domain" description="Cysteine-rich interdomain region 1 gamma" evidence="3">
    <location>
        <begin position="102"/>
        <end position="154"/>
    </location>
</feature>
<organism evidence="4 5">
    <name type="scientific">Plasmodium falciparum Tanzania</name>
    <name type="common">2000708</name>
    <dbReference type="NCBI Taxonomy" id="1036725"/>
    <lineage>
        <taxon>Eukaryota</taxon>
        <taxon>Sar</taxon>
        <taxon>Alveolata</taxon>
        <taxon>Apicomplexa</taxon>
        <taxon>Aconoidasida</taxon>
        <taxon>Haemosporida</taxon>
        <taxon>Plasmodiidae</taxon>
        <taxon>Plasmodium</taxon>
        <taxon>Plasmodium (Laverania)</taxon>
    </lineage>
</organism>
<dbReference type="Proteomes" id="UP000030708">
    <property type="component" value="Unassembled WGS sequence"/>
</dbReference>
<feature type="compositionally biased region" description="Acidic residues" evidence="1">
    <location>
        <begin position="329"/>
        <end position="343"/>
    </location>
</feature>
<feature type="non-terminal residue" evidence="4">
    <location>
        <position position="1"/>
    </location>
</feature>
<sequence length="376" mass="43108">ISDKDFLQKLGSDYTSIESFLEKLKNGPCKNNNGENEKKEDGYIDFNKEDKTFGHENYCDPCFQFKIDCQKANCTRAGTNDMCNGTTVITVDNFNNKTDPNGNIEMLVSDDSTTEFEGEGLKEACKNAHIFEGIRKEEWKCRNECGYVVCKQEKGNGKQNENKQIIQINALLQRWVHNFLDDYKKIRKKLKTCIKNRKGKDDKCIIGCKENCECVKKWLELKSIEWKNIKERFNEQYKKEKDEDFNLRSFLETLIPENHLVNGEKKLIKLSVFDKSCGCSADASSTNGNEDAIDCMIKKLEDKITSCKMKHTPSGETQRTCDESSTPLVEDDEEDLLLEEDEQNQVKPPEICKDVIKAQTETVVEEKCDAPPAQTD</sequence>
<feature type="non-terminal residue" evidence="4">
    <location>
        <position position="376"/>
    </location>
</feature>
<evidence type="ECO:0000259" key="2">
    <source>
        <dbReference type="Pfam" id="PF03011"/>
    </source>
</evidence>